<dbReference type="InterPro" id="IPR026022">
    <property type="entry name" value="PhoU_dom"/>
</dbReference>
<dbReference type="GO" id="GO:0030643">
    <property type="term" value="P:intracellular phosphate ion homeostasis"/>
    <property type="evidence" value="ECO:0007669"/>
    <property type="project" value="InterPro"/>
</dbReference>
<dbReference type="GO" id="GO:0045936">
    <property type="term" value="P:negative regulation of phosphate metabolic process"/>
    <property type="evidence" value="ECO:0007669"/>
    <property type="project" value="InterPro"/>
</dbReference>
<gene>
    <name evidence="9" type="ORF">A2311_06685</name>
</gene>
<name>A0A1F4T9T1_UNCSA</name>
<keyword evidence="5 7" id="KW-0963">Cytoplasm</keyword>
<organism evidence="9 10">
    <name type="scientific">candidate division WOR-1 bacterium RIFOXYB2_FULL_48_7</name>
    <dbReference type="NCBI Taxonomy" id="1802583"/>
    <lineage>
        <taxon>Bacteria</taxon>
        <taxon>Bacillati</taxon>
        <taxon>Saganbacteria</taxon>
    </lineage>
</organism>
<dbReference type="SUPFAM" id="SSF109755">
    <property type="entry name" value="PhoU-like"/>
    <property type="match status" value="1"/>
</dbReference>
<accession>A0A1F4T9T1</accession>
<evidence type="ECO:0000256" key="1">
    <source>
        <dbReference type="ARBA" id="ARBA00004496"/>
    </source>
</evidence>
<dbReference type="Pfam" id="PF01895">
    <property type="entry name" value="PhoU"/>
    <property type="match status" value="2"/>
</dbReference>
<dbReference type="InterPro" id="IPR038078">
    <property type="entry name" value="PhoU-like_sf"/>
</dbReference>
<comment type="subcellular location">
    <subcellularLocation>
        <location evidence="1 7">Cytoplasm</location>
    </subcellularLocation>
</comment>
<dbReference type="FunFam" id="1.20.58.220:FF:000004">
    <property type="entry name" value="Phosphate-specific transport system accessory protein PhoU"/>
    <property type="match status" value="1"/>
</dbReference>
<proteinExistence type="inferred from homology"/>
<dbReference type="STRING" id="1802583.A2311_06685"/>
<dbReference type="PANTHER" id="PTHR42930">
    <property type="entry name" value="PHOSPHATE-SPECIFIC TRANSPORT SYSTEM ACCESSORY PROTEIN PHOU"/>
    <property type="match status" value="1"/>
</dbReference>
<dbReference type="GO" id="GO:0005737">
    <property type="term" value="C:cytoplasm"/>
    <property type="evidence" value="ECO:0007669"/>
    <property type="project" value="UniProtKB-SubCell"/>
</dbReference>
<evidence type="ECO:0000256" key="3">
    <source>
        <dbReference type="ARBA" id="ARBA00011738"/>
    </source>
</evidence>
<evidence type="ECO:0000256" key="4">
    <source>
        <dbReference type="ARBA" id="ARBA00022448"/>
    </source>
</evidence>
<evidence type="ECO:0000256" key="6">
    <source>
        <dbReference type="ARBA" id="ARBA00022592"/>
    </source>
</evidence>
<feature type="domain" description="PhoU" evidence="8">
    <location>
        <begin position="19"/>
        <end position="106"/>
    </location>
</feature>
<keyword evidence="6 7" id="KW-0592">Phosphate transport</keyword>
<keyword evidence="4 7" id="KW-0813">Transport</keyword>
<evidence type="ECO:0000256" key="7">
    <source>
        <dbReference type="PIRNR" id="PIRNR003107"/>
    </source>
</evidence>
<comment type="similarity">
    <text evidence="2 7">Belongs to the PhoU family.</text>
</comment>
<dbReference type="Gene3D" id="1.20.58.220">
    <property type="entry name" value="Phosphate transport system protein phou homolog 2, domain 2"/>
    <property type="match status" value="2"/>
</dbReference>
<comment type="subunit">
    <text evidence="3 7">Homodimer.</text>
</comment>
<evidence type="ECO:0000313" key="9">
    <source>
        <dbReference type="EMBL" id="OGC29404.1"/>
    </source>
</evidence>
<dbReference type="Proteomes" id="UP000178951">
    <property type="component" value="Unassembled WGS sequence"/>
</dbReference>
<evidence type="ECO:0000256" key="2">
    <source>
        <dbReference type="ARBA" id="ARBA00008107"/>
    </source>
</evidence>
<dbReference type="PANTHER" id="PTHR42930:SF3">
    <property type="entry name" value="PHOSPHATE-SPECIFIC TRANSPORT SYSTEM ACCESSORY PROTEIN PHOU"/>
    <property type="match status" value="1"/>
</dbReference>
<dbReference type="EMBL" id="MEUF01000093">
    <property type="protein sequence ID" value="OGC29404.1"/>
    <property type="molecule type" value="Genomic_DNA"/>
</dbReference>
<evidence type="ECO:0000256" key="5">
    <source>
        <dbReference type="ARBA" id="ARBA00022490"/>
    </source>
</evidence>
<dbReference type="PIRSF" id="PIRSF003107">
    <property type="entry name" value="PhoU"/>
    <property type="match status" value="1"/>
</dbReference>
<protein>
    <recommendedName>
        <fullName evidence="7">Phosphate-specific transport system accessory protein PhoU</fullName>
    </recommendedName>
</protein>
<feature type="domain" description="PhoU" evidence="8">
    <location>
        <begin position="124"/>
        <end position="207"/>
    </location>
</feature>
<dbReference type="GO" id="GO:0006817">
    <property type="term" value="P:phosphate ion transport"/>
    <property type="evidence" value="ECO:0007669"/>
    <property type="project" value="UniProtKB-KW"/>
</dbReference>
<dbReference type="InterPro" id="IPR028366">
    <property type="entry name" value="PhoU"/>
</dbReference>
<evidence type="ECO:0000259" key="8">
    <source>
        <dbReference type="Pfam" id="PF01895"/>
    </source>
</evidence>
<dbReference type="AlphaFoldDB" id="A0A1F4T9T1"/>
<sequence>MIESREHFQKELAKLNDLILKMGGMIEANIAKSIKAIAQADVRMAQEIIRSDDEADQLELEIDDLCLELLATQQPMAIDLRFITTGMRIGTDLERIGDLSVDIAERAIELAKQPLLKPLIDTPKMAELAQQMVHKALDAFVKRDAYLARSLWEDEAKVDKYRDLITEELEDIMRKDASTVTRALPLMLIARYLERIGDHATNIAEDVVYMVEGKVIKHNPKS</sequence>
<comment type="caution">
    <text evidence="9">The sequence shown here is derived from an EMBL/GenBank/DDBJ whole genome shotgun (WGS) entry which is preliminary data.</text>
</comment>
<reference evidence="9 10" key="1">
    <citation type="journal article" date="2016" name="Nat. Commun.">
        <title>Thousands of microbial genomes shed light on interconnected biogeochemical processes in an aquifer system.</title>
        <authorList>
            <person name="Anantharaman K."/>
            <person name="Brown C.T."/>
            <person name="Hug L.A."/>
            <person name="Sharon I."/>
            <person name="Castelle C.J."/>
            <person name="Probst A.J."/>
            <person name="Thomas B.C."/>
            <person name="Singh A."/>
            <person name="Wilkins M.J."/>
            <person name="Karaoz U."/>
            <person name="Brodie E.L."/>
            <person name="Williams K.H."/>
            <person name="Hubbard S.S."/>
            <person name="Banfield J.F."/>
        </authorList>
    </citation>
    <scope>NUCLEOTIDE SEQUENCE [LARGE SCALE GENOMIC DNA]</scope>
</reference>
<comment type="function">
    <text evidence="7">Plays a role in the regulation of phosphate uptake.</text>
</comment>
<dbReference type="NCBIfam" id="TIGR02135">
    <property type="entry name" value="phoU_full"/>
    <property type="match status" value="1"/>
</dbReference>
<evidence type="ECO:0000313" key="10">
    <source>
        <dbReference type="Proteomes" id="UP000178951"/>
    </source>
</evidence>